<dbReference type="Gene3D" id="2.60.40.1180">
    <property type="entry name" value="Golgi alpha-mannosidase II"/>
    <property type="match status" value="1"/>
</dbReference>
<dbReference type="GO" id="GO:0004553">
    <property type="term" value="F:hydrolase activity, hydrolyzing O-glycosyl compounds"/>
    <property type="evidence" value="ECO:0007669"/>
    <property type="project" value="InterPro"/>
</dbReference>
<gene>
    <name evidence="4" type="ORF">ENV70_03865</name>
</gene>
<dbReference type="SUPFAM" id="SSF81296">
    <property type="entry name" value="E set domains"/>
    <property type="match status" value="1"/>
</dbReference>
<evidence type="ECO:0000313" key="4">
    <source>
        <dbReference type="EMBL" id="HHS62738.1"/>
    </source>
</evidence>
<dbReference type="InterPro" id="IPR017853">
    <property type="entry name" value="GH"/>
</dbReference>
<name>A0A7C6AFT2_UNCW3</name>
<dbReference type="PANTHER" id="PTHR10357:SF210">
    <property type="entry name" value="MALTODEXTRIN GLUCOSIDASE"/>
    <property type="match status" value="1"/>
</dbReference>
<dbReference type="Gene3D" id="3.90.400.10">
    <property type="entry name" value="Oligo-1,6-glucosidase, Domain 2"/>
    <property type="match status" value="1"/>
</dbReference>
<dbReference type="InterPro" id="IPR045857">
    <property type="entry name" value="O16G_dom_2"/>
</dbReference>
<feature type="domain" description="Glycosyl hydrolase family 13 catalytic" evidence="3">
    <location>
        <begin position="127"/>
        <end position="473"/>
    </location>
</feature>
<dbReference type="InterPro" id="IPR006047">
    <property type="entry name" value="GH13_cat_dom"/>
</dbReference>
<dbReference type="GO" id="GO:0005975">
    <property type="term" value="P:carbohydrate metabolic process"/>
    <property type="evidence" value="ECO:0007669"/>
    <property type="project" value="InterPro"/>
</dbReference>
<dbReference type="PANTHER" id="PTHR10357">
    <property type="entry name" value="ALPHA-AMYLASE FAMILY MEMBER"/>
    <property type="match status" value="1"/>
</dbReference>
<dbReference type="Gene3D" id="3.20.20.80">
    <property type="entry name" value="Glycosidases"/>
    <property type="match status" value="1"/>
</dbReference>
<evidence type="ECO:0000259" key="3">
    <source>
        <dbReference type="SMART" id="SM00642"/>
    </source>
</evidence>
<comment type="caution">
    <text evidence="4">The sequence shown here is derived from an EMBL/GenBank/DDBJ whole genome shotgun (WGS) entry which is preliminary data.</text>
</comment>
<dbReference type="InterPro" id="IPR014756">
    <property type="entry name" value="Ig_E-set"/>
</dbReference>
<dbReference type="InterPro" id="IPR013780">
    <property type="entry name" value="Glyco_hydro_b"/>
</dbReference>
<keyword evidence="2" id="KW-0326">Glycosidase</keyword>
<reference evidence="4" key="1">
    <citation type="journal article" date="2020" name="mSystems">
        <title>Genome- and Community-Level Interaction Insights into Carbon Utilization and Element Cycling Functions of Hydrothermarchaeota in Hydrothermal Sediment.</title>
        <authorList>
            <person name="Zhou Z."/>
            <person name="Liu Y."/>
            <person name="Xu W."/>
            <person name="Pan J."/>
            <person name="Luo Z.H."/>
            <person name="Li M."/>
        </authorList>
    </citation>
    <scope>NUCLEOTIDE SEQUENCE [LARGE SCALE GENOMIC DNA]</scope>
    <source>
        <strain evidence="4">SpSt-783</strain>
    </source>
</reference>
<dbReference type="SMART" id="SM00642">
    <property type="entry name" value="Aamy"/>
    <property type="match status" value="1"/>
</dbReference>
<dbReference type="EMBL" id="DTHJ01000079">
    <property type="protein sequence ID" value="HHS62738.1"/>
    <property type="molecule type" value="Genomic_DNA"/>
</dbReference>
<proteinExistence type="predicted"/>
<evidence type="ECO:0000256" key="2">
    <source>
        <dbReference type="ARBA" id="ARBA00023295"/>
    </source>
</evidence>
<keyword evidence="1" id="KW-0378">Hydrolase</keyword>
<accession>A0A7C6AFT2</accession>
<evidence type="ECO:0000256" key="1">
    <source>
        <dbReference type="ARBA" id="ARBA00022801"/>
    </source>
</evidence>
<dbReference type="InterPro" id="IPR004185">
    <property type="entry name" value="Glyco_hydro_13_lg-like_dom"/>
</dbReference>
<dbReference type="SUPFAM" id="SSF51445">
    <property type="entry name" value="(Trans)glycosidases"/>
    <property type="match status" value="1"/>
</dbReference>
<dbReference type="CDD" id="cd02857">
    <property type="entry name" value="E_set_CDase_PDE_N"/>
    <property type="match status" value="1"/>
</dbReference>
<dbReference type="AlphaFoldDB" id="A0A7C6AFT2"/>
<sequence>MKRITIGLIVIIAISSGISFDVLNHNPDYIFYANPGMGELKLKANKGTIIEAYVLYANKRIKMTLGFQDNNYDYFIADLGRFDTTFQYQILVRDKTDSLFLPQTGAFKCLQPPFIVPEWAYSKVYYSIFPDGFYNANKTNDPKVIAPWGKTPDKEYSYGGDLSGIIQKLAYLDSLNIDIVLLQPILSASSNHKYDLRDYANLDMHLGDTTELKNLINEIHLRKKRIILKFIVTHTGIDFLGFQDVIKNGSASKYYNWYLIHSLPVKTSPPNYDCWLNNAHFPKLNLKEPSVQAFLIGYIDYWLHFGFDGVYVGEDTKIEPDFVRVLKNALKKKYPDLLILGSSENLGIQGFDGTVNKKIVDLIINYFVKNTIATSTFDNELRKLLFFNPSQVMFTNLIDLSDFNLRISSIANFDDLILLYAFLFTFPGSPVLTYGDEVGMKEGKMFNMGSFPWESEKQNRALLEEIKKFINIHKNNPILSNKYFFTLYVNDINRVYAYDRGGIITIINSGNNQSYTVLPVWNGTYTDLTTGEKIIITTQQLRLSLPARSFKIIRREI</sequence>
<dbReference type="Pfam" id="PF00128">
    <property type="entry name" value="Alpha-amylase"/>
    <property type="match status" value="1"/>
</dbReference>
<protein>
    <recommendedName>
        <fullName evidence="3">Glycosyl hydrolase family 13 catalytic domain-containing protein</fullName>
    </recommendedName>
</protein>
<organism evidence="4">
    <name type="scientific">candidate division WOR-3 bacterium</name>
    <dbReference type="NCBI Taxonomy" id="2052148"/>
    <lineage>
        <taxon>Bacteria</taxon>
        <taxon>Bacteria division WOR-3</taxon>
    </lineage>
</organism>
<dbReference type="SUPFAM" id="SSF51011">
    <property type="entry name" value="Glycosyl hydrolase domain"/>
    <property type="match status" value="1"/>
</dbReference>